<dbReference type="Proteomes" id="UP000790709">
    <property type="component" value="Unassembled WGS sequence"/>
</dbReference>
<evidence type="ECO:0000313" key="2">
    <source>
        <dbReference type="Proteomes" id="UP000790709"/>
    </source>
</evidence>
<accession>A0ACB8BIL4</accession>
<reference evidence="1" key="1">
    <citation type="journal article" date="2021" name="New Phytol.">
        <title>Evolutionary innovations through gain and loss of genes in the ectomycorrhizal Boletales.</title>
        <authorList>
            <person name="Wu G."/>
            <person name="Miyauchi S."/>
            <person name="Morin E."/>
            <person name="Kuo A."/>
            <person name="Drula E."/>
            <person name="Varga T."/>
            <person name="Kohler A."/>
            <person name="Feng B."/>
            <person name="Cao Y."/>
            <person name="Lipzen A."/>
            <person name="Daum C."/>
            <person name="Hundley H."/>
            <person name="Pangilinan J."/>
            <person name="Johnson J."/>
            <person name="Barry K."/>
            <person name="LaButti K."/>
            <person name="Ng V."/>
            <person name="Ahrendt S."/>
            <person name="Min B."/>
            <person name="Choi I.G."/>
            <person name="Park H."/>
            <person name="Plett J.M."/>
            <person name="Magnuson J."/>
            <person name="Spatafora J.W."/>
            <person name="Nagy L.G."/>
            <person name="Henrissat B."/>
            <person name="Grigoriev I.V."/>
            <person name="Yang Z.L."/>
            <person name="Xu J."/>
            <person name="Martin F.M."/>
        </authorList>
    </citation>
    <scope>NUCLEOTIDE SEQUENCE</scope>
    <source>
        <strain evidence="1">KUC20120723A-06</strain>
    </source>
</reference>
<name>A0ACB8BIL4_9AGAM</name>
<keyword evidence="2" id="KW-1185">Reference proteome</keyword>
<dbReference type="EMBL" id="MU266419">
    <property type="protein sequence ID" value="KAH7924647.1"/>
    <property type="molecule type" value="Genomic_DNA"/>
</dbReference>
<proteinExistence type="predicted"/>
<sequence length="160" mass="17814">MSGPLRYPRLPHLHPRSNDRHQQRQAIRGLDFAPPSPLVARALRTNRRPSPQLRMRPIMLIPQSPGQARSVCIVEASRCCTLPHDNSSMSNAKTACTLETSTEQLISTCPIVPPWSISTPTVISPDWPGSAHAKRRKYSDIERLGNSKYMRLGPHPPAEG</sequence>
<gene>
    <name evidence="1" type="ORF">BV22DRAFT_493451</name>
</gene>
<organism evidence="1 2">
    <name type="scientific">Leucogyrophana mollusca</name>
    <dbReference type="NCBI Taxonomy" id="85980"/>
    <lineage>
        <taxon>Eukaryota</taxon>
        <taxon>Fungi</taxon>
        <taxon>Dikarya</taxon>
        <taxon>Basidiomycota</taxon>
        <taxon>Agaricomycotina</taxon>
        <taxon>Agaricomycetes</taxon>
        <taxon>Agaricomycetidae</taxon>
        <taxon>Boletales</taxon>
        <taxon>Boletales incertae sedis</taxon>
        <taxon>Leucogyrophana</taxon>
    </lineage>
</organism>
<evidence type="ECO:0000313" key="1">
    <source>
        <dbReference type="EMBL" id="KAH7924647.1"/>
    </source>
</evidence>
<protein>
    <submittedName>
        <fullName evidence="1">Uncharacterized protein</fullName>
    </submittedName>
</protein>
<comment type="caution">
    <text evidence="1">The sequence shown here is derived from an EMBL/GenBank/DDBJ whole genome shotgun (WGS) entry which is preliminary data.</text>
</comment>